<feature type="compositionally biased region" description="Basic and acidic residues" evidence="2">
    <location>
        <begin position="312"/>
        <end position="323"/>
    </location>
</feature>
<evidence type="ECO:0000313" key="5">
    <source>
        <dbReference type="Proteomes" id="UP000192257"/>
    </source>
</evidence>
<organism evidence="4 5">
    <name type="scientific">Trypanosoma theileri</name>
    <dbReference type="NCBI Taxonomy" id="67003"/>
    <lineage>
        <taxon>Eukaryota</taxon>
        <taxon>Discoba</taxon>
        <taxon>Euglenozoa</taxon>
        <taxon>Kinetoplastea</taxon>
        <taxon>Metakinetoplastina</taxon>
        <taxon>Trypanosomatida</taxon>
        <taxon>Trypanosomatidae</taxon>
        <taxon>Trypanosoma</taxon>
    </lineage>
</organism>
<dbReference type="RefSeq" id="XP_028887140.1">
    <property type="nucleotide sequence ID" value="XM_029021718.1"/>
</dbReference>
<dbReference type="Proteomes" id="UP000192257">
    <property type="component" value="Unassembled WGS sequence"/>
</dbReference>
<evidence type="ECO:0000256" key="1">
    <source>
        <dbReference type="SAM" id="Coils"/>
    </source>
</evidence>
<reference evidence="4 5" key="1">
    <citation type="submission" date="2017-03" db="EMBL/GenBank/DDBJ databases">
        <title>An alternative strategy for trypanosome survival in the mammalian bloodstream revealed through genome and transcriptome analysis of the ubiquitous bovine parasite Trypanosoma (Megatrypanum) theileri.</title>
        <authorList>
            <person name="Kelly S."/>
            <person name="Ivens A."/>
            <person name="Mott A."/>
            <person name="O'Neill E."/>
            <person name="Emms D."/>
            <person name="Macleod O."/>
            <person name="Voorheis P."/>
            <person name="Matthews J."/>
            <person name="Matthews K."/>
            <person name="Carrington M."/>
        </authorList>
    </citation>
    <scope>NUCLEOTIDE SEQUENCE [LARGE SCALE GENOMIC DNA]</scope>
    <source>
        <strain evidence="4">Edinburgh</strain>
    </source>
</reference>
<comment type="caution">
    <text evidence="4">The sequence shown here is derived from an EMBL/GenBank/DDBJ whole genome shotgun (WGS) entry which is preliminary data.</text>
</comment>
<feature type="region of interest" description="Disordered" evidence="2">
    <location>
        <begin position="273"/>
        <end position="327"/>
    </location>
</feature>
<protein>
    <submittedName>
        <fullName evidence="4">Uncharacterized protein</fullName>
    </submittedName>
</protein>
<evidence type="ECO:0000256" key="3">
    <source>
        <dbReference type="SAM" id="SignalP"/>
    </source>
</evidence>
<keyword evidence="1" id="KW-0175">Coiled coil</keyword>
<dbReference type="GeneID" id="39981498"/>
<dbReference type="EMBL" id="NBCO01000002">
    <property type="protein sequence ID" value="ORC93074.1"/>
    <property type="molecule type" value="Genomic_DNA"/>
</dbReference>
<accession>A0A1X0P824</accession>
<feature type="signal peptide" evidence="3">
    <location>
        <begin position="1"/>
        <end position="27"/>
    </location>
</feature>
<sequence>MTTMSVQLRRVVYLLVLLQCFVCVACAANASGDAEQHSSTIESTEKRKEDQVLNNTVEGAYEYIAHVYGCLSVLKEKKELCEEKYKPAEIALGTITTMVGEIEKIKREQNVSEPGHEWMKGKKAKIHENMNAVGDLAVSLVDVHLLLHACGALRDRLKVDVEKLAEVRNSSEANQTLIDLTKQLNSALDVTDSIFYADRVKEDAKKAMKDLMESLGNASKHVFDPVDIRGKKEINDTVEKRKDALFEELEKAKEEAKKKYRYLVQVEVVEEKEKSEVEDQPSMETEVPRREEESQKAQQKEAIKEVAGIKNTGEKEEKQKQEGEITEVANGTKMEAVKAIKAIQESDGSNSPALVCSPLLLLLLFVLGCTLVC</sequence>
<feature type="coiled-coil region" evidence="1">
    <location>
        <begin position="235"/>
        <end position="266"/>
    </location>
</feature>
<keyword evidence="5" id="KW-1185">Reference proteome</keyword>
<evidence type="ECO:0000256" key="2">
    <source>
        <dbReference type="SAM" id="MobiDB-lite"/>
    </source>
</evidence>
<feature type="chain" id="PRO_5012981613" evidence="3">
    <location>
        <begin position="28"/>
        <end position="373"/>
    </location>
</feature>
<name>A0A1X0P824_9TRYP</name>
<keyword evidence="3" id="KW-0732">Signal</keyword>
<gene>
    <name evidence="4" type="ORF">TM35_000024000</name>
</gene>
<dbReference type="AlphaFoldDB" id="A0A1X0P824"/>
<dbReference type="VEuPathDB" id="TriTrypDB:TM35_000024000"/>
<feature type="compositionally biased region" description="Basic and acidic residues" evidence="2">
    <location>
        <begin position="286"/>
        <end position="304"/>
    </location>
</feature>
<evidence type="ECO:0000313" key="4">
    <source>
        <dbReference type="EMBL" id="ORC93074.1"/>
    </source>
</evidence>
<proteinExistence type="predicted"/>